<dbReference type="GeneID" id="103707422"/>
<dbReference type="OrthoDB" id="1904110at2759"/>
<proteinExistence type="predicted"/>
<protein>
    <submittedName>
        <fullName evidence="3">Uncharacterized protein LOC103707422</fullName>
    </submittedName>
</protein>
<keyword evidence="1" id="KW-1133">Transmembrane helix</keyword>
<feature type="transmembrane region" description="Helical" evidence="1">
    <location>
        <begin position="21"/>
        <end position="42"/>
    </location>
</feature>
<organism evidence="2 3">
    <name type="scientific">Phoenix dactylifera</name>
    <name type="common">Date palm</name>
    <dbReference type="NCBI Taxonomy" id="42345"/>
    <lineage>
        <taxon>Eukaryota</taxon>
        <taxon>Viridiplantae</taxon>
        <taxon>Streptophyta</taxon>
        <taxon>Embryophyta</taxon>
        <taxon>Tracheophyta</taxon>
        <taxon>Spermatophyta</taxon>
        <taxon>Magnoliopsida</taxon>
        <taxon>Liliopsida</taxon>
        <taxon>Arecaceae</taxon>
        <taxon>Coryphoideae</taxon>
        <taxon>Phoeniceae</taxon>
        <taxon>Phoenix</taxon>
    </lineage>
</organism>
<sequence>MASPFWISTGVPKREKREMDSSNCIGIMAVIAVSSSVAFMALQAQKHLLSEFIKKLEMELGGVKKAPKKKVRFAPDVIEPSSNSKEYRRHHSMTPIKQNRAMSNSFMSLELMN</sequence>
<reference evidence="3" key="2">
    <citation type="submission" date="2025-08" db="UniProtKB">
        <authorList>
            <consortium name="RefSeq"/>
        </authorList>
    </citation>
    <scope>IDENTIFICATION</scope>
    <source>
        <tissue evidence="3">Young leaves</tissue>
    </source>
</reference>
<keyword evidence="1" id="KW-0472">Membrane</keyword>
<dbReference type="AlphaFoldDB" id="A0A8B7C275"/>
<gene>
    <name evidence="3" type="primary">LOC103707422</name>
</gene>
<evidence type="ECO:0000256" key="1">
    <source>
        <dbReference type="SAM" id="Phobius"/>
    </source>
</evidence>
<dbReference type="Proteomes" id="UP000228380">
    <property type="component" value="Chromosome 8"/>
</dbReference>
<keyword evidence="2" id="KW-1185">Reference proteome</keyword>
<dbReference type="KEGG" id="pda:103707422"/>
<dbReference type="PANTHER" id="PTHR33564">
    <property type="entry name" value="TRANSMEMBRANE PROTEIN"/>
    <property type="match status" value="1"/>
</dbReference>
<evidence type="ECO:0000313" key="2">
    <source>
        <dbReference type="Proteomes" id="UP000228380"/>
    </source>
</evidence>
<reference evidence="2" key="1">
    <citation type="journal article" date="2019" name="Nat. Commun.">
        <title>Genome-wide association mapping of date palm fruit traits.</title>
        <authorList>
            <person name="Hazzouri K.M."/>
            <person name="Gros-Balthazard M."/>
            <person name="Flowers J.M."/>
            <person name="Copetti D."/>
            <person name="Lemansour A."/>
            <person name="Lebrun M."/>
            <person name="Masmoudi K."/>
            <person name="Ferrand S."/>
            <person name="Dhar M.I."/>
            <person name="Fresquez Z.A."/>
            <person name="Rosas U."/>
            <person name="Zhang J."/>
            <person name="Talag J."/>
            <person name="Lee S."/>
            <person name="Kudrna D."/>
            <person name="Powell R.F."/>
            <person name="Leitch I.J."/>
            <person name="Krueger R.R."/>
            <person name="Wing R.A."/>
            <person name="Amiri K.M.A."/>
            <person name="Purugganan M.D."/>
        </authorList>
    </citation>
    <scope>NUCLEOTIDE SEQUENCE [LARGE SCALE GENOMIC DNA]</scope>
    <source>
        <strain evidence="2">cv. Khalas</strain>
    </source>
</reference>
<accession>A0A8B7C275</accession>
<dbReference type="PANTHER" id="PTHR33564:SF8">
    <property type="entry name" value="TRANSMEMBRANE PROTEIN"/>
    <property type="match status" value="1"/>
</dbReference>
<keyword evidence="1" id="KW-0812">Transmembrane</keyword>
<dbReference type="RefSeq" id="XP_008790124.1">
    <property type="nucleotide sequence ID" value="XM_008791902.3"/>
</dbReference>
<name>A0A8B7C275_PHODC</name>
<evidence type="ECO:0000313" key="3">
    <source>
        <dbReference type="RefSeq" id="XP_008790124.1"/>
    </source>
</evidence>